<sequence length="1184" mass="129058">MMRFRNLAILIFICTLGIIFSGLFWLLNTNNGARWALAQVPHLSAKKISGTLMDGLKISELNWSSRSSRFTAQNLQWVLHPSHLLWGELDVVDLKIINGQLYLPKSSSKPNNLNLAWPAVPLWSRFISIHVGPTTIEKLQVWQGQKNAFRLRSGTLKNISWNHGNIHINELLSDLSTGQLKFSAQVQMEKRSLTTTGDWIESSPAHTSLRWSAAWHGLSDNTFGGPIKLLFNQKNSLSSISSLIRIAPHQILLNSMELKNPSLSTTTTGFWKIDLPENSAGDFTIYGKLNNIVVKDIPKSVPAGPLSFKLHLHGNFNHYIGAFAMNGSPGFGGIQGNIEGSSTGLQYDYTGNMLGAKLLPAKLKIDWQPLMNVQGELRLRGLQNQRFFSTVPGQLSCNMIINAAQAAKNINGRIQLQVLPSQIYKTNLVGNADLKFSGNQWDLQEANIRGSGLTVTASGNLQKHLSFSLNVDNWQMLTPDARGSTSAHGWIAQANQNWVGSIKAHAHKVLYAGIAIRKLDAQASLLTNNKLLANLHIEGAEYKQYLINLQSQAHGTLGHFGMDVEAQSTGNQFTLHSLVQHSHSTWNLLLNQSHFQSKRLGFWQLEHPSTLSWNSGVIRITPLVFNDSHGSKIGAQGFYNPAQNLASLNLNILSLPLDFKQKNNDISLDGYLNTHLQAQCDGICHADGNWNFEKTQLHWLSDNVSQSIDLQKFSGQVRWQPKNLNLTSYLELPKNWGSAQIHLHSPVTLALPWRWNEQAAIQATVQAKLGAPLFAALPIGALKMRAQGGGNIEGDITGTWADPKWHGTAELQGLGLYVPQAGLDLQDVGAKLLGNGQELQISDMHATSGTGRISGNGTIYLRPETHFALHIAGHAFTALNLPQVQAAVSPDLHIDGTLQKINIGGAIHTNRLRILGTDFNGPKPSSDVVFVKNIKKNNAGPALSVNLQVTLGNDAKVFISGLRADLVGALDVRMQDGHSPAVKGILRMVNGHYDIYGHSLDFERGSINFHGAASQANLDVLAVRTIKNSDSFAVDNTPVKAGVQVTGTLQVPQVNLYSNPSMSQADILSYLLLGTPSSGLGNQDELLSAAAGTLFSASRAALFGNSLSNTGIDVGVTSNGQQGLSGAMVTLGHYLTPDLYLSVGQSVMGNGTVARLRYRVSKHIELQTENGTQNGANIFYRIDF</sequence>
<evidence type="ECO:0000256" key="3">
    <source>
        <dbReference type="ARBA" id="ARBA00022989"/>
    </source>
</evidence>
<protein>
    <recommendedName>
        <fullName evidence="6">Translocation and assembly module TamB C-terminal domain-containing protein</fullName>
    </recommendedName>
</protein>
<dbReference type="Pfam" id="PF04357">
    <property type="entry name" value="TamB"/>
    <property type="match status" value="1"/>
</dbReference>
<keyword evidence="10" id="KW-1185">Reference proteome</keyword>
<dbReference type="PANTHER" id="PTHR36985">
    <property type="entry name" value="TRANSLOCATION AND ASSEMBLY MODULE SUBUNIT TAMB"/>
    <property type="match status" value="1"/>
</dbReference>
<dbReference type="eggNOG" id="COG2911">
    <property type="taxonomic scope" value="Bacteria"/>
</dbReference>
<keyword evidence="3 5" id="KW-1133">Transmembrane helix</keyword>
<dbReference type="AlphaFoldDB" id="A0A1C2ISX4"/>
<dbReference type="STRING" id="930.GCA_002079865_03472"/>
<reference evidence="8 9" key="1">
    <citation type="journal article" date="2016" name="Int. J. Mol. Sci.">
        <title>Comparative genomics of the extreme acidophile Acidithiobacillus thiooxidans reveals intraspecific divergence and niche adaptation.</title>
        <authorList>
            <person name="Zhang X."/>
            <person name="Feng X."/>
            <person name="Tao J."/>
            <person name="Ma L."/>
            <person name="Xiao Y."/>
            <person name="Liang Y."/>
            <person name="Liu X."/>
            <person name="Yin H."/>
        </authorList>
    </citation>
    <scope>NUCLEOTIDE SEQUENCE [LARGE SCALE GENOMIC DNA]</scope>
    <source>
        <strain evidence="7 9">A02</strain>
        <strain evidence="8">DXS-W</strain>
    </source>
</reference>
<evidence type="ECO:0000313" key="9">
    <source>
        <dbReference type="Proteomes" id="UP000094893"/>
    </source>
</evidence>
<evidence type="ECO:0000256" key="1">
    <source>
        <dbReference type="ARBA" id="ARBA00004167"/>
    </source>
</evidence>
<proteinExistence type="predicted"/>
<comment type="subcellular location">
    <subcellularLocation>
        <location evidence="1">Membrane</location>
        <topology evidence="1">Single-pass membrane protein</topology>
    </subcellularLocation>
</comment>
<evidence type="ECO:0000313" key="7">
    <source>
        <dbReference type="EMBL" id="OCX70711.1"/>
    </source>
</evidence>
<keyword evidence="4 5" id="KW-0472">Membrane</keyword>
<gene>
    <name evidence="8" type="ORF">A6M23_00490</name>
    <name evidence="7" type="ORF">A6P07_13580</name>
</gene>
<keyword evidence="2 5" id="KW-0812">Transmembrane</keyword>
<dbReference type="PANTHER" id="PTHR36985:SF1">
    <property type="entry name" value="TRANSLOCATION AND ASSEMBLY MODULE SUBUNIT TAMB"/>
    <property type="match status" value="1"/>
</dbReference>
<comment type="caution">
    <text evidence="8">The sequence shown here is derived from an EMBL/GenBank/DDBJ whole genome shotgun (WGS) entry which is preliminary data.</text>
</comment>
<evidence type="ECO:0000256" key="5">
    <source>
        <dbReference type="SAM" id="Phobius"/>
    </source>
</evidence>
<evidence type="ECO:0000259" key="6">
    <source>
        <dbReference type="Pfam" id="PF04357"/>
    </source>
</evidence>
<evidence type="ECO:0000313" key="8">
    <source>
        <dbReference type="EMBL" id="OCX76347.1"/>
    </source>
</evidence>
<dbReference type="Proteomes" id="UP000094893">
    <property type="component" value="Unassembled WGS sequence"/>
</dbReference>
<organism evidence="8 10">
    <name type="scientific">Acidithiobacillus thiooxidans</name>
    <name type="common">Thiobacillus thiooxidans</name>
    <dbReference type="NCBI Taxonomy" id="930"/>
    <lineage>
        <taxon>Bacteria</taxon>
        <taxon>Pseudomonadati</taxon>
        <taxon>Pseudomonadota</taxon>
        <taxon>Acidithiobacillia</taxon>
        <taxon>Acidithiobacillales</taxon>
        <taxon>Acidithiobacillaceae</taxon>
        <taxon>Acidithiobacillus</taxon>
    </lineage>
</organism>
<dbReference type="InterPro" id="IPR007452">
    <property type="entry name" value="TamB_C"/>
</dbReference>
<dbReference type="Proteomes" id="UP000095008">
    <property type="component" value="Unassembled WGS sequence"/>
</dbReference>
<dbReference type="GO" id="GO:0097347">
    <property type="term" value="C:TAM protein secretion complex"/>
    <property type="evidence" value="ECO:0007669"/>
    <property type="project" value="TreeGrafter"/>
</dbReference>
<feature type="transmembrane region" description="Helical" evidence="5">
    <location>
        <begin position="7"/>
        <end position="27"/>
    </location>
</feature>
<dbReference type="GO" id="GO:0009306">
    <property type="term" value="P:protein secretion"/>
    <property type="evidence" value="ECO:0007669"/>
    <property type="project" value="InterPro"/>
</dbReference>
<accession>A0A1C2ISX4</accession>
<evidence type="ECO:0000256" key="2">
    <source>
        <dbReference type="ARBA" id="ARBA00022692"/>
    </source>
</evidence>
<dbReference type="EMBL" id="LWSA01000189">
    <property type="protein sequence ID" value="OCX70711.1"/>
    <property type="molecule type" value="Genomic_DNA"/>
</dbReference>
<evidence type="ECO:0000256" key="4">
    <source>
        <dbReference type="ARBA" id="ARBA00023136"/>
    </source>
</evidence>
<feature type="domain" description="Translocation and assembly module TamB C-terminal" evidence="6">
    <location>
        <begin position="846"/>
        <end position="1184"/>
    </location>
</feature>
<dbReference type="EMBL" id="LWRY01000003">
    <property type="protein sequence ID" value="OCX76347.1"/>
    <property type="molecule type" value="Genomic_DNA"/>
</dbReference>
<name>A0A1C2ISX4_ACITH</name>
<dbReference type="GO" id="GO:0005886">
    <property type="term" value="C:plasma membrane"/>
    <property type="evidence" value="ECO:0007669"/>
    <property type="project" value="InterPro"/>
</dbReference>
<evidence type="ECO:0000313" key="10">
    <source>
        <dbReference type="Proteomes" id="UP000095008"/>
    </source>
</evidence>